<protein>
    <submittedName>
        <fullName evidence="4">Fmn-binding split barrel-related</fullName>
    </submittedName>
</protein>
<feature type="region of interest" description="Disordered" evidence="1">
    <location>
        <begin position="61"/>
        <end position="83"/>
    </location>
</feature>
<dbReference type="Pfam" id="PF13883">
    <property type="entry name" value="CREG_beta-barrel"/>
    <property type="match status" value="1"/>
</dbReference>
<accession>A0A395NCY9</accession>
<reference evidence="4 5" key="1">
    <citation type="journal article" date="2018" name="PLoS Pathog.">
        <title>Evolution of structural diversity of trichothecenes, a family of toxins produced by plant pathogenic and entomopathogenic fungi.</title>
        <authorList>
            <person name="Proctor R.H."/>
            <person name="McCormick S.P."/>
            <person name="Kim H.S."/>
            <person name="Cardoza R.E."/>
            <person name="Stanley A.M."/>
            <person name="Lindo L."/>
            <person name="Kelly A."/>
            <person name="Brown D.W."/>
            <person name="Lee T."/>
            <person name="Vaughan M.M."/>
            <person name="Alexander N.J."/>
            <person name="Busman M."/>
            <person name="Gutierrez S."/>
        </authorList>
    </citation>
    <scope>NUCLEOTIDE SEQUENCE [LARGE SCALE GENOMIC DNA]</scope>
    <source>
        <strain evidence="4 5">IBT 40837</strain>
    </source>
</reference>
<evidence type="ECO:0000256" key="1">
    <source>
        <dbReference type="SAM" id="MobiDB-lite"/>
    </source>
</evidence>
<dbReference type="InterPro" id="IPR055343">
    <property type="entry name" value="CREG_beta-barrel"/>
</dbReference>
<dbReference type="OrthoDB" id="2138282at2759"/>
<proteinExistence type="predicted"/>
<sequence length="294" mass="31988">MKFLGVVAGLSGYATALELTAPLFGDTDGGSTSRIPTSYESAVMGRRALALTKLGTLSTVFPKSSSSASASDEADAAENRPEGLDGVPIGLMDYIADCEDEGNPTLLAIRIATSFKNVRAGSNITLSVEWTPPYPPSKRIPLMSRLSAYVPFMGHKDYNEGPAVAESEDGSSPPPPDTVPYSAANLPRFSLIGYLEPINPDIKEAVRLASCYTTKHTDAKYWLPGNPIHTSEWARLVVTQVYWIGGFGDRAYIGWIPIEEWKKVTKEEWQRIQLPGEKKGWSEWSVNEADAGEL</sequence>
<dbReference type="EMBL" id="PXOA01000607">
    <property type="protein sequence ID" value="RFU73761.1"/>
    <property type="molecule type" value="Genomic_DNA"/>
</dbReference>
<dbReference type="PANTHER" id="PTHR37273:SF1">
    <property type="entry name" value="ADL397C-AP"/>
    <property type="match status" value="1"/>
</dbReference>
<keyword evidence="5" id="KW-1185">Reference proteome</keyword>
<keyword evidence="2" id="KW-0732">Signal</keyword>
<evidence type="ECO:0000313" key="4">
    <source>
        <dbReference type="EMBL" id="RFU73761.1"/>
    </source>
</evidence>
<dbReference type="PANTHER" id="PTHR37273">
    <property type="entry name" value="CHROMOSOME 8, WHOLE GENOME SHOTGUN SEQUENCE"/>
    <property type="match status" value="1"/>
</dbReference>
<dbReference type="Gene3D" id="2.30.110.10">
    <property type="entry name" value="Electron Transport, Fmn-binding Protein, Chain A"/>
    <property type="match status" value="1"/>
</dbReference>
<gene>
    <name evidence="4" type="ORF">TARUN_8490</name>
</gene>
<dbReference type="InterPro" id="IPR012349">
    <property type="entry name" value="Split_barrel_FMN-bd"/>
</dbReference>
<dbReference type="AlphaFoldDB" id="A0A395NCY9"/>
<evidence type="ECO:0000313" key="5">
    <source>
        <dbReference type="Proteomes" id="UP000266272"/>
    </source>
</evidence>
<feature type="domain" description="CREG-like beta-barrel" evidence="3">
    <location>
        <begin position="37"/>
        <end position="262"/>
    </location>
</feature>
<dbReference type="SUPFAM" id="SSF50475">
    <property type="entry name" value="FMN-binding split barrel"/>
    <property type="match status" value="1"/>
</dbReference>
<evidence type="ECO:0000259" key="3">
    <source>
        <dbReference type="Pfam" id="PF13883"/>
    </source>
</evidence>
<feature type="chain" id="PRO_5017287759" evidence="2">
    <location>
        <begin position="17"/>
        <end position="294"/>
    </location>
</feature>
<comment type="caution">
    <text evidence="4">The sequence shown here is derived from an EMBL/GenBank/DDBJ whole genome shotgun (WGS) entry which is preliminary data.</text>
</comment>
<dbReference type="Proteomes" id="UP000266272">
    <property type="component" value="Unassembled WGS sequence"/>
</dbReference>
<feature type="signal peptide" evidence="2">
    <location>
        <begin position="1"/>
        <end position="16"/>
    </location>
</feature>
<evidence type="ECO:0000256" key="2">
    <source>
        <dbReference type="SAM" id="SignalP"/>
    </source>
</evidence>
<name>A0A395NCY9_TRIAR</name>
<feature type="region of interest" description="Disordered" evidence="1">
    <location>
        <begin position="160"/>
        <end position="179"/>
    </location>
</feature>
<organism evidence="4 5">
    <name type="scientific">Trichoderma arundinaceum</name>
    <dbReference type="NCBI Taxonomy" id="490622"/>
    <lineage>
        <taxon>Eukaryota</taxon>
        <taxon>Fungi</taxon>
        <taxon>Dikarya</taxon>
        <taxon>Ascomycota</taxon>
        <taxon>Pezizomycotina</taxon>
        <taxon>Sordariomycetes</taxon>
        <taxon>Hypocreomycetidae</taxon>
        <taxon>Hypocreales</taxon>
        <taxon>Hypocreaceae</taxon>
        <taxon>Trichoderma</taxon>
    </lineage>
</organism>
<dbReference type="STRING" id="490622.A0A395NCY9"/>